<dbReference type="Pfam" id="PF00691">
    <property type="entry name" value="OmpA"/>
    <property type="match status" value="1"/>
</dbReference>
<dbReference type="PANTHER" id="PTHR30329:SF21">
    <property type="entry name" value="LIPOPROTEIN YIAD-RELATED"/>
    <property type="match status" value="1"/>
</dbReference>
<dbReference type="InterPro" id="IPR036737">
    <property type="entry name" value="OmpA-like_sf"/>
</dbReference>
<evidence type="ECO:0000256" key="5">
    <source>
        <dbReference type="PROSITE-ProRule" id="PRU00473"/>
    </source>
</evidence>
<evidence type="ECO:0000256" key="4">
    <source>
        <dbReference type="PROSITE-ProRule" id="PRU00339"/>
    </source>
</evidence>
<dbReference type="Gene3D" id="1.25.40.10">
    <property type="entry name" value="Tetratricopeptide repeat domain"/>
    <property type="match status" value="1"/>
</dbReference>
<evidence type="ECO:0000313" key="8">
    <source>
        <dbReference type="Proteomes" id="UP000219559"/>
    </source>
</evidence>
<proteinExistence type="predicted"/>
<dbReference type="GO" id="GO:0009279">
    <property type="term" value="C:cell outer membrane"/>
    <property type="evidence" value="ECO:0007669"/>
    <property type="project" value="UniProtKB-SubCell"/>
</dbReference>
<evidence type="ECO:0000313" key="7">
    <source>
        <dbReference type="EMBL" id="PCE63527.1"/>
    </source>
</evidence>
<dbReference type="RefSeq" id="WP_097443479.1">
    <property type="nucleotide sequence ID" value="NZ_NBWU01000005.1"/>
</dbReference>
<organism evidence="7 8">
    <name type="scientific">Sediminicola luteus</name>
    <dbReference type="NCBI Taxonomy" id="319238"/>
    <lineage>
        <taxon>Bacteria</taxon>
        <taxon>Pseudomonadati</taxon>
        <taxon>Bacteroidota</taxon>
        <taxon>Flavobacteriia</taxon>
        <taxon>Flavobacteriales</taxon>
        <taxon>Flavobacteriaceae</taxon>
        <taxon>Sediminicola</taxon>
    </lineage>
</organism>
<dbReference type="EMBL" id="NBWU01000005">
    <property type="protein sequence ID" value="PCE63527.1"/>
    <property type="molecule type" value="Genomic_DNA"/>
</dbReference>
<dbReference type="PRINTS" id="PR01021">
    <property type="entry name" value="OMPADOMAIN"/>
</dbReference>
<dbReference type="InterPro" id="IPR008969">
    <property type="entry name" value="CarboxyPept-like_regulatory"/>
</dbReference>
<dbReference type="PROSITE" id="PS51123">
    <property type="entry name" value="OMPA_2"/>
    <property type="match status" value="1"/>
</dbReference>
<dbReference type="Gene3D" id="2.60.40.1120">
    <property type="entry name" value="Carboxypeptidase-like, regulatory domain"/>
    <property type="match status" value="1"/>
</dbReference>
<keyword evidence="7" id="KW-0282">Flagellum</keyword>
<dbReference type="InterPro" id="IPR050330">
    <property type="entry name" value="Bact_OuterMem_StrucFunc"/>
</dbReference>
<sequence>MRQLVLAILCMVGLGQLGFSQERLLEKADKDYKEFSFKPAIDIYEKVWEKGYVSPDLLKKLGNAYYFNANYSQAAKAYGELVQKYPDKVGPEYHFKYGQTLKSLGKSEMAREQFELFAKGTDDDLRAVLMEKDTANDTSGPRFKLGKFEHNSEYSDFAPSFYNGHLVFASDRDTGNFSRYRHTWNQRDFLDLYEVTTDSAQIQHVVKLAGDVNTRLHESTTAFSKDGQTLYFTRNNFKEGKYKRDEEGFIRLKIFKASHTEEGWQNIAELRFNGDRYSVAHPTLSPDGKFMYFASDMPGGFGQSDIYKIEIREDGSFGRFENLGDKINTEGRETFPFMAADSTLYFASDARGGLGGLDIYEVPADLSKAPQNLGAPINSAQDDFTFIINSEKGVGYFASNRNGNTETDDIFMFSDRGRPCQRPISGTVRDKISGEVLSGATVKVIDGNNQEVSSTITDAAGNYKVEIDCNKVNFIRALMQGYVPSEEYLEASNEKPGIVDFYLERETVTAGYGDDLAKLLQLSTIYFDLNKYDVRPDAEIEIQKVIAAMEKYPSLNITVKSHTDSRGRDAYNLWLSQMRAESTVDYMVSKGIARIRLEGIGFGETQLINDCGNGANCPEDEHELNRRSEFIIKE</sequence>
<evidence type="ECO:0000259" key="6">
    <source>
        <dbReference type="PROSITE" id="PS51123"/>
    </source>
</evidence>
<dbReference type="Pfam" id="PF07676">
    <property type="entry name" value="PD40"/>
    <property type="match status" value="3"/>
</dbReference>
<feature type="repeat" description="TPR" evidence="4">
    <location>
        <begin position="55"/>
        <end position="88"/>
    </location>
</feature>
<dbReference type="InterPro" id="IPR019734">
    <property type="entry name" value="TPR_rpt"/>
</dbReference>
<dbReference type="SUPFAM" id="SSF82171">
    <property type="entry name" value="DPP6 N-terminal domain-like"/>
    <property type="match status" value="1"/>
</dbReference>
<dbReference type="Gene3D" id="2.120.10.30">
    <property type="entry name" value="TolB, C-terminal domain"/>
    <property type="match status" value="1"/>
</dbReference>
<dbReference type="InterPro" id="IPR006664">
    <property type="entry name" value="OMP_bac"/>
</dbReference>
<dbReference type="SUPFAM" id="SSF48452">
    <property type="entry name" value="TPR-like"/>
    <property type="match status" value="1"/>
</dbReference>
<dbReference type="OrthoDB" id="9809364at2"/>
<reference evidence="7 8" key="1">
    <citation type="submission" date="2017-04" db="EMBL/GenBank/DDBJ databases">
        <title>A new member of the family Flavobacteriaceae isolated from ascidians.</title>
        <authorList>
            <person name="Chen L."/>
        </authorList>
    </citation>
    <scope>NUCLEOTIDE SEQUENCE [LARGE SCALE GENOMIC DNA]</scope>
    <source>
        <strain evidence="7 8">HQA918</strain>
    </source>
</reference>
<evidence type="ECO:0000256" key="1">
    <source>
        <dbReference type="ARBA" id="ARBA00004442"/>
    </source>
</evidence>
<evidence type="ECO:0000256" key="3">
    <source>
        <dbReference type="ARBA" id="ARBA00023237"/>
    </source>
</evidence>
<keyword evidence="3" id="KW-0998">Cell outer membrane</keyword>
<dbReference type="SUPFAM" id="SSF49464">
    <property type="entry name" value="Carboxypeptidase regulatory domain-like"/>
    <property type="match status" value="1"/>
</dbReference>
<protein>
    <submittedName>
        <fullName evidence="7">Flagellar motor protein MotB</fullName>
    </submittedName>
</protein>
<dbReference type="Proteomes" id="UP000219559">
    <property type="component" value="Unassembled WGS sequence"/>
</dbReference>
<evidence type="ECO:0000256" key="2">
    <source>
        <dbReference type="ARBA" id="ARBA00023136"/>
    </source>
</evidence>
<dbReference type="InterPro" id="IPR011659">
    <property type="entry name" value="WD40"/>
</dbReference>
<dbReference type="InterPro" id="IPR011042">
    <property type="entry name" value="6-blade_b-propeller_TolB-like"/>
</dbReference>
<dbReference type="SUPFAM" id="SSF103088">
    <property type="entry name" value="OmpA-like"/>
    <property type="match status" value="1"/>
</dbReference>
<dbReference type="PANTHER" id="PTHR30329">
    <property type="entry name" value="STATOR ELEMENT OF FLAGELLAR MOTOR COMPLEX"/>
    <property type="match status" value="1"/>
</dbReference>
<dbReference type="InterPro" id="IPR011990">
    <property type="entry name" value="TPR-like_helical_dom_sf"/>
</dbReference>
<accession>A0A2A4G4D8</accession>
<keyword evidence="8" id="KW-1185">Reference proteome</keyword>
<comment type="caution">
    <text evidence="7">The sequence shown here is derived from an EMBL/GenBank/DDBJ whole genome shotgun (WGS) entry which is preliminary data.</text>
</comment>
<keyword evidence="4" id="KW-0802">TPR repeat</keyword>
<keyword evidence="7" id="KW-0969">Cilium</keyword>
<dbReference type="CDD" id="cd07185">
    <property type="entry name" value="OmpA_C-like"/>
    <property type="match status" value="1"/>
</dbReference>
<dbReference type="PROSITE" id="PS50005">
    <property type="entry name" value="TPR"/>
    <property type="match status" value="1"/>
</dbReference>
<name>A0A2A4G4D8_9FLAO</name>
<keyword evidence="7" id="KW-0966">Cell projection</keyword>
<dbReference type="InterPro" id="IPR006665">
    <property type="entry name" value="OmpA-like"/>
</dbReference>
<gene>
    <name evidence="7" type="ORF">B7P33_15100</name>
</gene>
<dbReference type="Pfam" id="PF13620">
    <property type="entry name" value="CarboxypepD_reg"/>
    <property type="match status" value="1"/>
</dbReference>
<dbReference type="Gene3D" id="3.30.1330.60">
    <property type="entry name" value="OmpA-like domain"/>
    <property type="match status" value="1"/>
</dbReference>
<dbReference type="AlphaFoldDB" id="A0A2A4G4D8"/>
<comment type="subcellular location">
    <subcellularLocation>
        <location evidence="1">Cell outer membrane</location>
    </subcellularLocation>
</comment>
<feature type="domain" description="OmpA-like" evidence="6">
    <location>
        <begin position="514"/>
        <end position="634"/>
    </location>
</feature>
<keyword evidence="2 5" id="KW-0472">Membrane</keyword>